<dbReference type="EMBL" id="JAAQPH010000038">
    <property type="protein sequence ID" value="NIA72288.1"/>
    <property type="molecule type" value="Genomic_DNA"/>
</dbReference>
<feature type="region of interest" description="Disordered" evidence="1">
    <location>
        <begin position="102"/>
        <end position="177"/>
    </location>
</feature>
<reference evidence="2" key="1">
    <citation type="submission" date="2020-03" db="EMBL/GenBank/DDBJ databases">
        <title>Genome of Pelagibius litoralis DSM 21314T.</title>
        <authorList>
            <person name="Wang G."/>
        </authorList>
    </citation>
    <scope>NUCLEOTIDE SEQUENCE</scope>
    <source>
        <strain evidence="2">DSM 21314</strain>
    </source>
</reference>
<gene>
    <name evidence="2" type="ORF">HBA54_27220</name>
</gene>
<organism evidence="2 3">
    <name type="scientific">Pelagibius litoralis</name>
    <dbReference type="NCBI Taxonomy" id="374515"/>
    <lineage>
        <taxon>Bacteria</taxon>
        <taxon>Pseudomonadati</taxon>
        <taxon>Pseudomonadota</taxon>
        <taxon>Alphaproteobacteria</taxon>
        <taxon>Rhodospirillales</taxon>
        <taxon>Rhodovibrionaceae</taxon>
        <taxon>Pelagibius</taxon>
    </lineage>
</organism>
<dbReference type="Pfam" id="PF07120">
    <property type="entry name" value="DUF1376"/>
    <property type="match status" value="1"/>
</dbReference>
<dbReference type="Proteomes" id="UP000761264">
    <property type="component" value="Unassembled WGS sequence"/>
</dbReference>
<sequence>MAAKPDTWMPLYWGDYLRDTMHLRAEGHGAYLLLIAHYWTTGQPLPDDDDYLIAVSRLEAKTWKKLKPTLAKFFTVADGTWTQERVEAELAKADKITTAKSEAGLAGAKKRWQKNGKGNDSKDGKGSSKPDGKKDGTAIADASNSQWQTDAPSQSPSPVQSTATTTETVSARASPGPKADAALGLIQAFDRTLTAAWGANRARPWPAGNDLAKARDWLASGVTADDLAVLLGSRMQRMAADGKEPPKSLAYFGQAIREYLKSGKALPEAGSAPVAEAEPLSAEEALERENMVRRAAGKRPRLPSGAIDWDAPEPSDGVTDFLPIPPEFDRRTKKEPADGKP</sequence>
<evidence type="ECO:0000313" key="2">
    <source>
        <dbReference type="EMBL" id="NIA72288.1"/>
    </source>
</evidence>
<feature type="compositionally biased region" description="Basic and acidic residues" evidence="1">
    <location>
        <begin position="327"/>
        <end position="341"/>
    </location>
</feature>
<feature type="compositionally biased region" description="Polar residues" evidence="1">
    <location>
        <begin position="142"/>
        <end position="171"/>
    </location>
</feature>
<protein>
    <submittedName>
        <fullName evidence="2">YdaU family protein</fullName>
    </submittedName>
</protein>
<comment type="caution">
    <text evidence="2">The sequence shown here is derived from an EMBL/GenBank/DDBJ whole genome shotgun (WGS) entry which is preliminary data.</text>
</comment>
<keyword evidence="3" id="KW-1185">Reference proteome</keyword>
<dbReference type="InterPro" id="IPR010781">
    <property type="entry name" value="DUF1376"/>
</dbReference>
<name>A0A967F311_9PROT</name>
<feature type="compositionally biased region" description="Basic and acidic residues" evidence="1">
    <location>
        <begin position="117"/>
        <end position="136"/>
    </location>
</feature>
<proteinExistence type="predicted"/>
<dbReference type="RefSeq" id="WP_167231400.1">
    <property type="nucleotide sequence ID" value="NZ_JAAQPH010000038.1"/>
</dbReference>
<evidence type="ECO:0000313" key="3">
    <source>
        <dbReference type="Proteomes" id="UP000761264"/>
    </source>
</evidence>
<accession>A0A967F311</accession>
<dbReference type="AlphaFoldDB" id="A0A967F311"/>
<evidence type="ECO:0000256" key="1">
    <source>
        <dbReference type="SAM" id="MobiDB-lite"/>
    </source>
</evidence>
<feature type="region of interest" description="Disordered" evidence="1">
    <location>
        <begin position="291"/>
        <end position="341"/>
    </location>
</feature>